<feature type="site" description="Interaction with DNA" evidence="8">
    <location>
        <position position="145"/>
    </location>
</feature>
<feature type="site" description="Interaction with DNA" evidence="8">
    <location>
        <position position="157"/>
    </location>
</feature>
<evidence type="ECO:0000256" key="7">
    <source>
        <dbReference type="ARBA" id="ARBA00023235"/>
    </source>
</evidence>
<dbReference type="Pfam" id="PF01751">
    <property type="entry name" value="Toprim"/>
    <property type="match status" value="1"/>
</dbReference>
<dbReference type="GO" id="GO:0003917">
    <property type="term" value="F:DNA topoisomerase type I (single strand cut, ATP-independent) activity"/>
    <property type="evidence" value="ECO:0007669"/>
    <property type="project" value="UniProtKB-UniRule"/>
</dbReference>
<dbReference type="InterPro" id="IPR013824">
    <property type="entry name" value="Topo_IA_cen_sub1"/>
</dbReference>
<dbReference type="SUPFAM" id="SSF56712">
    <property type="entry name" value="Prokaryotic type I DNA topoisomerase"/>
    <property type="match status" value="1"/>
</dbReference>
<keyword evidence="3" id="KW-0479">Metal-binding</keyword>
<dbReference type="PRINTS" id="PR00417">
    <property type="entry name" value="PRTPISMRASEI"/>
</dbReference>
<dbReference type="InterPro" id="IPR003601">
    <property type="entry name" value="Topo_IA_2"/>
</dbReference>
<evidence type="ECO:0000313" key="12">
    <source>
        <dbReference type="Proteomes" id="UP000823633"/>
    </source>
</evidence>
<dbReference type="PROSITE" id="PS52039">
    <property type="entry name" value="TOPO_IA_2"/>
    <property type="match status" value="1"/>
</dbReference>
<comment type="caution">
    <text evidence="8">Lacks conserved residue(s) required for the propagation of feature annotation.</text>
</comment>
<dbReference type="InterPro" id="IPR013497">
    <property type="entry name" value="Topo_IA_cen"/>
</dbReference>
<comment type="subunit">
    <text evidence="8">Monomer.</text>
</comment>
<keyword evidence="5 8" id="KW-0799">Topoisomerase</keyword>
<keyword evidence="6 8" id="KW-0238">DNA-binding</keyword>
<dbReference type="PANTHER" id="PTHR42785:SF1">
    <property type="entry name" value="DNA TOPOISOMERASE"/>
    <property type="match status" value="1"/>
</dbReference>
<reference evidence="11" key="2">
    <citation type="journal article" date="2021" name="PeerJ">
        <title>Extensive microbial diversity within the chicken gut microbiome revealed by metagenomics and culture.</title>
        <authorList>
            <person name="Gilroy R."/>
            <person name="Ravi A."/>
            <person name="Getino M."/>
            <person name="Pursley I."/>
            <person name="Horton D.L."/>
            <person name="Alikhan N.F."/>
            <person name="Baker D."/>
            <person name="Gharbi K."/>
            <person name="Hall N."/>
            <person name="Watson M."/>
            <person name="Adriaenssens E.M."/>
            <person name="Foster-Nyarko E."/>
            <person name="Jarju S."/>
            <person name="Secka A."/>
            <person name="Antonio M."/>
            <person name="Oren A."/>
            <person name="Chaudhuri R.R."/>
            <person name="La Ragione R."/>
            <person name="Hildebrand F."/>
            <person name="Pallen M.J."/>
        </authorList>
    </citation>
    <scope>NUCLEOTIDE SEQUENCE</scope>
    <source>
        <strain evidence="11">11167</strain>
    </source>
</reference>
<evidence type="ECO:0000256" key="2">
    <source>
        <dbReference type="ARBA" id="ARBA00009446"/>
    </source>
</evidence>
<proteinExistence type="inferred from homology"/>
<evidence type="ECO:0000256" key="8">
    <source>
        <dbReference type="HAMAP-Rule" id="MF_00952"/>
    </source>
</evidence>
<dbReference type="AlphaFoldDB" id="A0A9D9ECJ1"/>
<dbReference type="Pfam" id="PF13368">
    <property type="entry name" value="Toprim_C_rpt"/>
    <property type="match status" value="4"/>
</dbReference>
<evidence type="ECO:0000256" key="6">
    <source>
        <dbReference type="ARBA" id="ARBA00023125"/>
    </source>
</evidence>
<evidence type="ECO:0000313" key="11">
    <source>
        <dbReference type="EMBL" id="MBO8444011.1"/>
    </source>
</evidence>
<name>A0A9D9ECJ1_9SPIR</name>
<dbReference type="InterPro" id="IPR023405">
    <property type="entry name" value="Topo_IA_core_domain"/>
</dbReference>
<feature type="site" description="Interaction with DNA" evidence="8">
    <location>
        <position position="142"/>
    </location>
</feature>
<evidence type="ECO:0000256" key="5">
    <source>
        <dbReference type="ARBA" id="ARBA00023029"/>
    </source>
</evidence>
<dbReference type="SMART" id="SM00493">
    <property type="entry name" value="TOPRIM"/>
    <property type="match status" value="1"/>
</dbReference>
<dbReference type="Pfam" id="PF01131">
    <property type="entry name" value="Topoisom_bac"/>
    <property type="match status" value="1"/>
</dbReference>
<dbReference type="Gene3D" id="3.40.50.140">
    <property type="match status" value="1"/>
</dbReference>
<keyword evidence="4" id="KW-0460">Magnesium</keyword>
<dbReference type="GO" id="GO:0003677">
    <property type="term" value="F:DNA binding"/>
    <property type="evidence" value="ECO:0007669"/>
    <property type="project" value="UniProtKB-KW"/>
</dbReference>
<dbReference type="InterPro" id="IPR003602">
    <property type="entry name" value="Topo_IA_DNA-bd_dom"/>
</dbReference>
<dbReference type="CDD" id="cd03363">
    <property type="entry name" value="TOPRIM_TopoIA_TopoI"/>
    <property type="match status" value="1"/>
</dbReference>
<dbReference type="CDD" id="cd00186">
    <property type="entry name" value="TOP1Ac"/>
    <property type="match status" value="1"/>
</dbReference>
<dbReference type="InterPro" id="IPR013825">
    <property type="entry name" value="Topo_IA_cen_sub2"/>
</dbReference>
<comment type="similarity">
    <text evidence="2 8">Belongs to the type IA topoisomerase family.</text>
</comment>
<dbReference type="GO" id="GO:0006265">
    <property type="term" value="P:DNA topological change"/>
    <property type="evidence" value="ECO:0007669"/>
    <property type="project" value="UniProtKB-UniRule"/>
</dbReference>
<dbReference type="InterPro" id="IPR000380">
    <property type="entry name" value="Topo_IA"/>
</dbReference>
<protein>
    <recommendedName>
        <fullName evidence="8">DNA topoisomerase 1</fullName>
        <ecNumber evidence="8">5.6.2.1</ecNumber>
    </recommendedName>
    <alternativeName>
        <fullName evidence="8">DNA topoisomerase I</fullName>
    </alternativeName>
</protein>
<feature type="site" description="Interaction with DNA" evidence="8">
    <location>
        <position position="308"/>
    </location>
</feature>
<feature type="site" description="Interaction with DNA" evidence="8">
    <location>
        <position position="495"/>
    </location>
</feature>
<comment type="function">
    <text evidence="8">Releases the supercoiling and torsional tension of DNA, which is introduced during the DNA replication and transcription, by transiently cleaving and rejoining one strand of the DNA duplex. Introduces a single-strand break via transesterification at a target site in duplex DNA. The scissile phosphodiester is attacked by the catalytic tyrosine of the enzyme, resulting in the formation of a DNA-(5'-phosphotyrosyl)-enzyme intermediate and the expulsion of a 3'-OH DNA strand. The free DNA strand then undergoes passage around the unbroken strand, thus removing DNA supercoils. Finally, in the religation step, the DNA 3'-OH attacks the covalent intermediate to expel the active-site tyrosine and restore the DNA phosphodiester backbone.</text>
</comment>
<reference evidence="11" key="1">
    <citation type="submission" date="2020-10" db="EMBL/GenBank/DDBJ databases">
        <authorList>
            <person name="Gilroy R."/>
        </authorList>
    </citation>
    <scope>NUCLEOTIDE SEQUENCE</scope>
    <source>
        <strain evidence="11">11167</strain>
    </source>
</reference>
<dbReference type="Gene3D" id="1.10.460.10">
    <property type="entry name" value="Topoisomerase I, domain 2"/>
    <property type="match status" value="1"/>
</dbReference>
<dbReference type="Proteomes" id="UP000823633">
    <property type="component" value="Unassembled WGS sequence"/>
</dbReference>
<comment type="caution">
    <text evidence="11">The sequence shown here is derived from an EMBL/GenBank/DDBJ whole genome shotgun (WGS) entry which is preliminary data.</text>
</comment>
<organism evidence="11 12">
    <name type="scientific">Candidatus Aphodenecus pullistercoris</name>
    <dbReference type="NCBI Taxonomy" id="2840669"/>
    <lineage>
        <taxon>Bacteria</taxon>
        <taxon>Pseudomonadati</taxon>
        <taxon>Spirochaetota</taxon>
        <taxon>Spirochaetia</taxon>
        <taxon>Spirochaetales</taxon>
        <taxon>Candidatus Aphodenecus</taxon>
    </lineage>
</organism>
<dbReference type="InterPro" id="IPR034149">
    <property type="entry name" value="TOPRIM_TopoI"/>
</dbReference>
<dbReference type="Gene3D" id="2.70.20.10">
    <property type="entry name" value="Topoisomerase I, domain 3"/>
    <property type="match status" value="1"/>
</dbReference>
<dbReference type="Gene3D" id="1.10.290.10">
    <property type="entry name" value="Topoisomerase I, domain 4"/>
    <property type="match status" value="1"/>
</dbReference>
<accession>A0A9D9ECJ1</accession>
<evidence type="ECO:0000256" key="1">
    <source>
        <dbReference type="ARBA" id="ARBA00000213"/>
    </source>
</evidence>
<dbReference type="InterPro" id="IPR025589">
    <property type="entry name" value="Toprim_C_rpt"/>
</dbReference>
<evidence type="ECO:0000259" key="10">
    <source>
        <dbReference type="PROSITE" id="PS52039"/>
    </source>
</evidence>
<dbReference type="SMART" id="SM00437">
    <property type="entry name" value="TOP1Ac"/>
    <property type="match status" value="1"/>
</dbReference>
<dbReference type="EMBL" id="JADIMU010000066">
    <property type="protein sequence ID" value="MBO8444011.1"/>
    <property type="molecule type" value="Genomic_DNA"/>
</dbReference>
<feature type="site" description="Interaction with DNA" evidence="8">
    <location>
        <position position="141"/>
    </location>
</feature>
<dbReference type="PANTHER" id="PTHR42785">
    <property type="entry name" value="DNA TOPOISOMERASE, TYPE IA, CORE"/>
    <property type="match status" value="1"/>
</dbReference>
<feature type="active site" description="O-(5'-phospho-DNA)-tyrosine intermediate" evidence="8">
    <location>
        <position position="306"/>
    </location>
</feature>
<evidence type="ECO:0000256" key="4">
    <source>
        <dbReference type="ARBA" id="ARBA00022842"/>
    </source>
</evidence>
<sequence>MATEKKTLVIVESPTKAETIRKYLPKNYVVAASKGHVRDLPADSMGIDIEHGFAPQYVITEGKEALIQDLRKKLKDSGELLLATDEDREGESISWHLLELLKPKVPYRRMVFHEITRSAIAEALEKGRDIDSNLVKAQEDRRIIDRLYGFEVSPVLWRKLSNKKLSGGRVQSVGLRLIVEKELDRLRYKSSTYCDLKADFGLFSASLESVEGKRVAGSKDFDSSTGEFNGRSLLLEREDCDRLVGYCNEHKPYVVSSVVSKPSVSNPQPPFTTSTLQQAASSRLHLSSRETMRIAQSLFENGFITYMRTDSVNLSDECIKASREQIEAEFGAQYLAPSVRRFKNKSKNAQEAHEAIRPAGDSFRRPEETGLKGKELALYALIWMRTLATQMASARKSTTSVRIACGDVVFAASGTVILFPGYLRVYSDEEKEEKGQSLPELKEGDELADAVLTVGEHVTSPPGRYSEASLIRSLEEQGVGRPSTYATIISTLLDRGYVREQDRAMIPTFTGFAVNACMESAFSRLVDYSYTSDMEDELDRIAAGEEDSLSYLERFYYGDDGNSGLKAMVAQARSSVADYKTLSFPHFSGKAQLSDGRTCSYSVKIGPYGAYVATDIVGEDGKAKLVNLPSHLLPGQMVEADLVRILDSAICGVSQPSLDEIVLRDGRRGPYWQKGDRVCLVPKGKRKAEDYSVEEIDYLLSLPVKVASDADGNEITLNKGPYGFYLKCGDKNYRVYKVPFNMTEAEALDIVSRTSASGSILRTFDDFNGRPLSARKGKFGPFLKWGEDNVRLPKGTDLEALSQEEAQALCLKSAKPAEGGVLGKYEGQDIVLARSRYGIYLKWNGGNYSLTRQQAASIDYDVAVSVLKKAQEAKTPSSLGEKDGSPVELVSGRYGRYLRWKGNNYRLPSGQEEVDLSTALSLIAQQDARRQEEGRNIATFEGEPVTLAHGRYGYYLKWKGVNIGLPEKYKQSVEGLGEQEAVELVEKRKKS</sequence>
<evidence type="ECO:0000259" key="9">
    <source>
        <dbReference type="PROSITE" id="PS50880"/>
    </source>
</evidence>
<gene>
    <name evidence="8 11" type="primary">topA</name>
    <name evidence="11" type="ORF">IAC42_09710</name>
</gene>
<feature type="site" description="Interaction with DNA" evidence="8">
    <location>
        <position position="36"/>
    </location>
</feature>
<evidence type="ECO:0000256" key="3">
    <source>
        <dbReference type="ARBA" id="ARBA00022723"/>
    </source>
</evidence>
<feature type="region of interest" description="Interaction with DNA" evidence="8">
    <location>
        <begin position="166"/>
        <end position="171"/>
    </location>
</feature>
<dbReference type="GO" id="GO:0046872">
    <property type="term" value="F:metal ion binding"/>
    <property type="evidence" value="ECO:0007669"/>
    <property type="project" value="UniProtKB-KW"/>
</dbReference>
<dbReference type="SMART" id="SM00436">
    <property type="entry name" value="TOP1Bc"/>
    <property type="match status" value="1"/>
</dbReference>
<dbReference type="HAMAP" id="MF_00952">
    <property type="entry name" value="Topoisom_1_prok"/>
    <property type="match status" value="1"/>
</dbReference>
<keyword evidence="7 8" id="KW-0413">Isomerase</keyword>
<feature type="domain" description="Topo IA-type catalytic" evidence="10">
    <location>
        <begin position="131"/>
        <end position="563"/>
    </location>
</feature>
<dbReference type="InterPro" id="IPR006171">
    <property type="entry name" value="TOPRIM_dom"/>
</dbReference>
<dbReference type="PROSITE" id="PS50880">
    <property type="entry name" value="TOPRIM"/>
    <property type="match status" value="1"/>
</dbReference>
<dbReference type="NCBIfam" id="TIGR01051">
    <property type="entry name" value="topA_bact"/>
    <property type="match status" value="1"/>
</dbReference>
<dbReference type="InterPro" id="IPR028612">
    <property type="entry name" value="Topoisom_1_IA"/>
</dbReference>
<dbReference type="InterPro" id="IPR005733">
    <property type="entry name" value="TopoI_bac-type"/>
</dbReference>
<feature type="domain" description="Toprim" evidence="9">
    <location>
        <begin position="6"/>
        <end position="116"/>
    </location>
</feature>
<dbReference type="EC" id="5.6.2.1" evidence="8"/>
<comment type="catalytic activity">
    <reaction evidence="1 8">
        <text>ATP-independent breakage of single-stranded DNA, followed by passage and rejoining.</text>
        <dbReference type="EC" id="5.6.2.1"/>
    </reaction>
</comment>
<dbReference type="InterPro" id="IPR013826">
    <property type="entry name" value="Topo_IA_cen_sub3"/>
</dbReference>